<protein>
    <recommendedName>
        <fullName evidence="3 12">Pyruvate kinase</fullName>
        <ecNumber evidence="3 12">2.7.1.40</ecNumber>
    </recommendedName>
</protein>
<dbReference type="InterPro" id="IPR015813">
    <property type="entry name" value="Pyrv/PenolPyrv_kinase-like_dom"/>
</dbReference>
<evidence type="ECO:0000256" key="9">
    <source>
        <dbReference type="ARBA" id="ARBA00022842"/>
    </source>
</evidence>
<reference evidence="16 17" key="1">
    <citation type="submission" date="2021-12" db="EMBL/GenBank/DDBJ databases">
        <title>Genome sequencing of bacteria with rrn-lacking chromosome and rrn-plasmid.</title>
        <authorList>
            <person name="Anda M."/>
            <person name="Iwasaki W."/>
        </authorList>
    </citation>
    <scope>NUCLEOTIDE SEQUENCE [LARGE SCALE GENOMIC DNA]</scope>
    <source>
        <strain evidence="16 17">DSM 100852</strain>
    </source>
</reference>
<dbReference type="SUPFAM" id="SSF52935">
    <property type="entry name" value="PK C-terminal domain-like"/>
    <property type="match status" value="1"/>
</dbReference>
<evidence type="ECO:0000256" key="12">
    <source>
        <dbReference type="NCBIfam" id="TIGR01064"/>
    </source>
</evidence>
<gene>
    <name evidence="16" type="primary">pykA_1</name>
    <name evidence="16" type="ORF">FUAX_08100</name>
</gene>
<organism evidence="16 17">
    <name type="scientific">Fulvitalea axinellae</name>
    <dbReference type="NCBI Taxonomy" id="1182444"/>
    <lineage>
        <taxon>Bacteria</taxon>
        <taxon>Pseudomonadati</taxon>
        <taxon>Bacteroidota</taxon>
        <taxon>Cytophagia</taxon>
        <taxon>Cytophagales</taxon>
        <taxon>Persicobacteraceae</taxon>
        <taxon>Fulvitalea</taxon>
    </lineage>
</organism>
<keyword evidence="11 16" id="KW-0670">Pyruvate</keyword>
<evidence type="ECO:0000256" key="1">
    <source>
        <dbReference type="ARBA" id="ARBA00004997"/>
    </source>
</evidence>
<dbReference type="InterPro" id="IPR015793">
    <property type="entry name" value="Pyrv_Knase_brl"/>
</dbReference>
<dbReference type="PRINTS" id="PR01050">
    <property type="entry name" value="PYRUVTKNASE"/>
</dbReference>
<dbReference type="EC" id="2.7.1.40" evidence="3 12"/>
<evidence type="ECO:0000256" key="3">
    <source>
        <dbReference type="ARBA" id="ARBA00012142"/>
    </source>
</evidence>
<evidence type="ECO:0000256" key="8">
    <source>
        <dbReference type="ARBA" id="ARBA00022840"/>
    </source>
</evidence>
<evidence type="ECO:0000259" key="14">
    <source>
        <dbReference type="Pfam" id="PF00224"/>
    </source>
</evidence>
<keyword evidence="9 13" id="KW-0460">Magnesium</keyword>
<proteinExistence type="inferred from homology"/>
<feature type="domain" description="Pyruvate kinase C-terminal" evidence="15">
    <location>
        <begin position="371"/>
        <end position="482"/>
    </location>
</feature>
<evidence type="ECO:0000256" key="2">
    <source>
        <dbReference type="ARBA" id="ARBA00008663"/>
    </source>
</evidence>
<evidence type="ECO:0000256" key="6">
    <source>
        <dbReference type="ARBA" id="ARBA00022741"/>
    </source>
</evidence>
<dbReference type="NCBIfam" id="NF004491">
    <property type="entry name" value="PRK05826.1"/>
    <property type="match status" value="1"/>
</dbReference>
<accession>A0AAU9CXM5</accession>
<evidence type="ECO:0000256" key="11">
    <source>
        <dbReference type="ARBA" id="ARBA00023317"/>
    </source>
</evidence>
<keyword evidence="10 13" id="KW-0324">Glycolysis</keyword>
<dbReference type="GO" id="GO:0016301">
    <property type="term" value="F:kinase activity"/>
    <property type="evidence" value="ECO:0007669"/>
    <property type="project" value="UniProtKB-KW"/>
</dbReference>
<feature type="domain" description="Pyruvate kinase barrel" evidence="14">
    <location>
        <begin position="15"/>
        <end position="336"/>
    </location>
</feature>
<evidence type="ECO:0000256" key="7">
    <source>
        <dbReference type="ARBA" id="ARBA00022777"/>
    </source>
</evidence>
<dbReference type="GO" id="GO:0000287">
    <property type="term" value="F:magnesium ion binding"/>
    <property type="evidence" value="ECO:0007669"/>
    <property type="project" value="UniProtKB-UniRule"/>
</dbReference>
<name>A0AAU9CXM5_9BACT</name>
<dbReference type="FunFam" id="2.40.33.10:FF:000001">
    <property type="entry name" value="Pyruvate kinase"/>
    <property type="match status" value="1"/>
</dbReference>
<evidence type="ECO:0000256" key="10">
    <source>
        <dbReference type="ARBA" id="ARBA00023152"/>
    </source>
</evidence>
<dbReference type="KEGG" id="fax:FUAX_08100"/>
<evidence type="ECO:0000256" key="5">
    <source>
        <dbReference type="ARBA" id="ARBA00022723"/>
    </source>
</evidence>
<dbReference type="PANTHER" id="PTHR11817">
    <property type="entry name" value="PYRUVATE KINASE"/>
    <property type="match status" value="1"/>
</dbReference>
<keyword evidence="8" id="KW-0067">ATP-binding</keyword>
<dbReference type="InterPro" id="IPR001697">
    <property type="entry name" value="Pyr_Knase"/>
</dbReference>
<dbReference type="Gene3D" id="3.40.1380.20">
    <property type="entry name" value="Pyruvate kinase, C-terminal domain"/>
    <property type="match status" value="1"/>
</dbReference>
<keyword evidence="6" id="KW-0547">Nucleotide-binding</keyword>
<dbReference type="Gene3D" id="2.40.33.10">
    <property type="entry name" value="PK beta-barrel domain-like"/>
    <property type="match status" value="1"/>
</dbReference>
<dbReference type="InterPro" id="IPR015806">
    <property type="entry name" value="Pyrv_Knase_insert_dom_sf"/>
</dbReference>
<keyword evidence="17" id="KW-1185">Reference proteome</keyword>
<keyword evidence="7 13" id="KW-0418">Kinase</keyword>
<dbReference type="SUPFAM" id="SSF51621">
    <property type="entry name" value="Phosphoenolpyruvate/pyruvate domain"/>
    <property type="match status" value="1"/>
</dbReference>
<evidence type="ECO:0000256" key="13">
    <source>
        <dbReference type="RuleBase" id="RU000504"/>
    </source>
</evidence>
<keyword evidence="5" id="KW-0479">Metal-binding</keyword>
<dbReference type="Proteomes" id="UP001348817">
    <property type="component" value="Chromosome"/>
</dbReference>
<evidence type="ECO:0000259" key="15">
    <source>
        <dbReference type="Pfam" id="PF02887"/>
    </source>
</evidence>
<dbReference type="InterPro" id="IPR040442">
    <property type="entry name" value="Pyrv_kinase-like_dom_sf"/>
</dbReference>
<dbReference type="InterPro" id="IPR011037">
    <property type="entry name" value="Pyrv_Knase-like_insert_dom_sf"/>
</dbReference>
<dbReference type="Pfam" id="PF00224">
    <property type="entry name" value="PK"/>
    <property type="match status" value="1"/>
</dbReference>
<dbReference type="AlphaFoldDB" id="A0AAU9CXM5"/>
<dbReference type="SUPFAM" id="SSF50800">
    <property type="entry name" value="PK beta-barrel domain-like"/>
    <property type="match status" value="1"/>
</dbReference>
<comment type="catalytic activity">
    <reaction evidence="13">
        <text>pyruvate + ATP = phosphoenolpyruvate + ADP + H(+)</text>
        <dbReference type="Rhea" id="RHEA:18157"/>
        <dbReference type="ChEBI" id="CHEBI:15361"/>
        <dbReference type="ChEBI" id="CHEBI:15378"/>
        <dbReference type="ChEBI" id="CHEBI:30616"/>
        <dbReference type="ChEBI" id="CHEBI:58702"/>
        <dbReference type="ChEBI" id="CHEBI:456216"/>
        <dbReference type="EC" id="2.7.1.40"/>
    </reaction>
</comment>
<dbReference type="EMBL" id="AP025314">
    <property type="protein sequence ID" value="BDD08378.1"/>
    <property type="molecule type" value="Genomic_DNA"/>
</dbReference>
<dbReference type="GO" id="GO:0004743">
    <property type="term" value="F:pyruvate kinase activity"/>
    <property type="evidence" value="ECO:0007669"/>
    <property type="project" value="UniProtKB-UniRule"/>
</dbReference>
<comment type="similarity">
    <text evidence="2 13">Belongs to the pyruvate kinase family.</text>
</comment>
<dbReference type="NCBIfam" id="NF004978">
    <property type="entry name" value="PRK06354.1"/>
    <property type="match status" value="1"/>
</dbReference>
<evidence type="ECO:0000256" key="4">
    <source>
        <dbReference type="ARBA" id="ARBA00022679"/>
    </source>
</evidence>
<sequence length="488" mass="54100">MDNQTIHLAMQASLKRTKIIATVGPASNTKEMLLQFAISGANTFRLNFSHGTHADHLKVIKLIRAINKESNFNVATMQDLQGPKIRIGTVENNGVEIVPGQELIITTDRNHIGTSEMVSTSYEGFAKDVKVDEKVLIDDGRLEVQVIKVDGSKVHTRVVHGGLLKSRKGMNLPDSKISAPCLTEKDLEDLEFGLKNDVDWVAISFVRSHRDIDYLRSIIKEHKKNTRIIAKIERPEALKDLDGIIDATDAVMVARGDLGVETSLAELPVLQKDIMKRCFQKAKPVIVATQMLESMVNNPIPTRAEANDVAAAVMEGADAVMLSEESAAGKYPLQAVKTMNDIIRSIELSPEMDYEREFKLVPNSRYIISKEVIQNACILARATKAKAIVGMTESGFTAFHLAKHRPKCKILIFTKDKGLLNTLNLVWGVKAFYLPKYESISKSLKLIEKLLINEGCIDKGDLFINIGSVKPNSNLKTNLIKIGYVDED</sequence>
<dbReference type="NCBIfam" id="TIGR01064">
    <property type="entry name" value="pyruv_kin"/>
    <property type="match status" value="1"/>
</dbReference>
<dbReference type="InterPro" id="IPR015795">
    <property type="entry name" value="Pyrv_Knase_C"/>
</dbReference>
<evidence type="ECO:0000313" key="17">
    <source>
        <dbReference type="Proteomes" id="UP001348817"/>
    </source>
</evidence>
<keyword evidence="4 13" id="KW-0808">Transferase</keyword>
<dbReference type="RefSeq" id="WP_338393642.1">
    <property type="nucleotide sequence ID" value="NZ_AP025314.1"/>
</dbReference>
<comment type="pathway">
    <text evidence="1 13">Carbohydrate degradation; glycolysis; pyruvate from D-glyceraldehyde 3-phosphate: step 5/5.</text>
</comment>
<dbReference type="InterPro" id="IPR036918">
    <property type="entry name" value="Pyrv_Knase_C_sf"/>
</dbReference>
<dbReference type="GO" id="GO:0030955">
    <property type="term" value="F:potassium ion binding"/>
    <property type="evidence" value="ECO:0007669"/>
    <property type="project" value="UniProtKB-UniRule"/>
</dbReference>
<evidence type="ECO:0000313" key="16">
    <source>
        <dbReference type="EMBL" id="BDD08378.1"/>
    </source>
</evidence>
<dbReference type="Gene3D" id="3.20.20.60">
    <property type="entry name" value="Phosphoenolpyruvate-binding domains"/>
    <property type="match status" value="1"/>
</dbReference>
<dbReference type="Pfam" id="PF02887">
    <property type="entry name" value="PK_C"/>
    <property type="match status" value="1"/>
</dbReference>
<dbReference type="GO" id="GO:0005524">
    <property type="term" value="F:ATP binding"/>
    <property type="evidence" value="ECO:0007669"/>
    <property type="project" value="UniProtKB-KW"/>
</dbReference>